<evidence type="ECO:0000313" key="3">
    <source>
        <dbReference type="Proteomes" id="UP000284543"/>
    </source>
</evidence>
<dbReference type="Pfam" id="PF01370">
    <property type="entry name" value="Epimerase"/>
    <property type="match status" value="1"/>
</dbReference>
<dbReference type="RefSeq" id="WP_118019755.1">
    <property type="nucleotide sequence ID" value="NZ_CAURXV010000003.1"/>
</dbReference>
<evidence type="ECO:0000259" key="1">
    <source>
        <dbReference type="Pfam" id="PF01370"/>
    </source>
</evidence>
<proteinExistence type="predicted"/>
<dbReference type="AlphaFoldDB" id="A0A412YT91"/>
<accession>A0A412YT91</accession>
<dbReference type="InterPro" id="IPR036291">
    <property type="entry name" value="NAD(P)-bd_dom_sf"/>
</dbReference>
<gene>
    <name evidence="2" type="ORF">DWW02_29050</name>
</gene>
<dbReference type="GO" id="GO:0050577">
    <property type="term" value="F:GDP-L-fucose synthase activity"/>
    <property type="evidence" value="ECO:0007669"/>
    <property type="project" value="TreeGrafter"/>
</dbReference>
<dbReference type="Gene3D" id="3.90.25.10">
    <property type="entry name" value="UDP-galactose 4-epimerase, domain 1"/>
    <property type="match status" value="1"/>
</dbReference>
<feature type="domain" description="NAD-dependent epimerase/dehydratase" evidence="1">
    <location>
        <begin position="3"/>
        <end position="219"/>
    </location>
</feature>
<evidence type="ECO:0000313" key="2">
    <source>
        <dbReference type="EMBL" id="RGV68718.1"/>
    </source>
</evidence>
<comment type="caution">
    <text evidence="2">The sequence shown here is derived from an EMBL/GenBank/DDBJ whole genome shotgun (WGS) entry which is preliminary data.</text>
</comment>
<dbReference type="SUPFAM" id="SSF51735">
    <property type="entry name" value="NAD(P)-binding Rossmann-fold domains"/>
    <property type="match status" value="1"/>
</dbReference>
<dbReference type="PANTHER" id="PTHR43238">
    <property type="entry name" value="GDP-L-FUCOSE SYNTHASE"/>
    <property type="match status" value="1"/>
</dbReference>
<protein>
    <submittedName>
        <fullName evidence="2">NAD-dependent epimerase/dehydratase family protein</fullName>
    </submittedName>
</protein>
<dbReference type="PANTHER" id="PTHR43238:SF1">
    <property type="entry name" value="GDP-L-FUCOSE SYNTHASE"/>
    <property type="match status" value="1"/>
</dbReference>
<organism evidence="2 3">
    <name type="scientific">Enterocloster bolteae</name>
    <dbReference type="NCBI Taxonomy" id="208479"/>
    <lineage>
        <taxon>Bacteria</taxon>
        <taxon>Bacillati</taxon>
        <taxon>Bacillota</taxon>
        <taxon>Clostridia</taxon>
        <taxon>Lachnospirales</taxon>
        <taxon>Lachnospiraceae</taxon>
        <taxon>Enterocloster</taxon>
    </lineage>
</organism>
<sequence length="303" mass="34377">MNVLVTGGKGFVGTAFCNKIKENFKDISLFAPSSRELDLLDLKNVCKYLKEKEITHIIHLAAKLGGVHLVTNKPLEYLENNLIINYNIVHAAREQKIVRFITLGSSCSYSENVPLPNVETQLWQGYPENTYGICKLVLLEHLEKQNDFEWVYLIPPNIFGPGDHFGEKDAHFIPSTVKKLEDAVASNTDSIVAWGDGSQTRDFVYIDDLVYFLIEAFNNEKYNHCVLNISTGIEISIKDIVSQIMECMGLLGRINVIWDITRPVGSKRKVLSNERLLKLNPNYKFIPFSDGLQKTISEYMEGK</sequence>
<dbReference type="InterPro" id="IPR001509">
    <property type="entry name" value="Epimerase_deHydtase"/>
</dbReference>
<dbReference type="Proteomes" id="UP000284543">
    <property type="component" value="Unassembled WGS sequence"/>
</dbReference>
<dbReference type="Gene3D" id="3.40.50.720">
    <property type="entry name" value="NAD(P)-binding Rossmann-like Domain"/>
    <property type="match status" value="1"/>
</dbReference>
<dbReference type="EMBL" id="QRZM01000028">
    <property type="protein sequence ID" value="RGV68718.1"/>
    <property type="molecule type" value="Genomic_DNA"/>
</dbReference>
<reference evidence="2 3" key="1">
    <citation type="submission" date="2018-08" db="EMBL/GenBank/DDBJ databases">
        <title>A genome reference for cultivated species of the human gut microbiota.</title>
        <authorList>
            <person name="Zou Y."/>
            <person name="Xue W."/>
            <person name="Luo G."/>
        </authorList>
    </citation>
    <scope>NUCLEOTIDE SEQUENCE [LARGE SCALE GENOMIC DNA]</scope>
    <source>
        <strain evidence="2 3">AF14-18</strain>
    </source>
</reference>
<name>A0A412YT91_9FIRM</name>